<dbReference type="AlphaFoldDB" id="G9NZW5"/>
<evidence type="ECO:0000313" key="2">
    <source>
        <dbReference type="EMBL" id="EHK44012.1"/>
    </source>
</evidence>
<dbReference type="OrthoDB" id="3548481at2759"/>
<organism evidence="2 3">
    <name type="scientific">Hypocrea atroviridis (strain ATCC 20476 / IMI 206040)</name>
    <name type="common">Trichoderma atroviride</name>
    <dbReference type="NCBI Taxonomy" id="452589"/>
    <lineage>
        <taxon>Eukaryota</taxon>
        <taxon>Fungi</taxon>
        <taxon>Dikarya</taxon>
        <taxon>Ascomycota</taxon>
        <taxon>Pezizomycotina</taxon>
        <taxon>Sordariomycetes</taxon>
        <taxon>Hypocreomycetidae</taxon>
        <taxon>Hypocreales</taxon>
        <taxon>Hypocreaceae</taxon>
        <taxon>Trichoderma</taxon>
    </lineage>
</organism>
<dbReference type="Gene3D" id="3.30.420.10">
    <property type="entry name" value="Ribonuclease H-like superfamily/Ribonuclease H"/>
    <property type="match status" value="1"/>
</dbReference>
<accession>G9NZW5</accession>
<comment type="caution">
    <text evidence="2">The sequence shown here is derived from an EMBL/GenBank/DDBJ whole genome shotgun (WGS) entry which is preliminary data.</text>
</comment>
<reference evidence="2 3" key="1">
    <citation type="journal article" date="2011" name="Genome Biol.">
        <title>Comparative genome sequence analysis underscores mycoparasitism as the ancestral life style of Trichoderma.</title>
        <authorList>
            <person name="Kubicek C.P."/>
            <person name="Herrera-Estrella A."/>
            <person name="Seidl-Seiboth V."/>
            <person name="Martinez D.A."/>
            <person name="Druzhinina I.S."/>
            <person name="Thon M."/>
            <person name="Zeilinger S."/>
            <person name="Casas-Flores S."/>
            <person name="Horwitz B.A."/>
            <person name="Mukherjee P.K."/>
            <person name="Mukherjee M."/>
            <person name="Kredics L."/>
            <person name="Alcaraz L.D."/>
            <person name="Aerts A."/>
            <person name="Antal Z."/>
            <person name="Atanasova L."/>
            <person name="Cervantes-Badillo M.G."/>
            <person name="Challacombe J."/>
            <person name="Chertkov O."/>
            <person name="McCluskey K."/>
            <person name="Coulpier F."/>
            <person name="Deshpande N."/>
            <person name="von Doehren H."/>
            <person name="Ebbole D.J."/>
            <person name="Esquivel-Naranjo E.U."/>
            <person name="Fekete E."/>
            <person name="Flipphi M."/>
            <person name="Glaser F."/>
            <person name="Gomez-Rodriguez E.Y."/>
            <person name="Gruber S."/>
            <person name="Han C."/>
            <person name="Henrissat B."/>
            <person name="Hermosa R."/>
            <person name="Hernandez-Onate M."/>
            <person name="Karaffa L."/>
            <person name="Kosti I."/>
            <person name="Le Crom S."/>
            <person name="Lindquist E."/>
            <person name="Lucas S."/>
            <person name="Luebeck M."/>
            <person name="Luebeck P.S."/>
            <person name="Margeot A."/>
            <person name="Metz B."/>
            <person name="Misra M."/>
            <person name="Nevalainen H."/>
            <person name="Omann M."/>
            <person name="Packer N."/>
            <person name="Perrone G."/>
            <person name="Uresti-Rivera E.E."/>
            <person name="Salamov A."/>
            <person name="Schmoll M."/>
            <person name="Seiboth B."/>
            <person name="Shapiro H."/>
            <person name="Sukno S."/>
            <person name="Tamayo-Ramos J.A."/>
            <person name="Tisch D."/>
            <person name="Wiest A."/>
            <person name="Wilkinson H.H."/>
            <person name="Zhang M."/>
            <person name="Coutinho P.M."/>
            <person name="Kenerley C.M."/>
            <person name="Monte E."/>
            <person name="Baker S.E."/>
            <person name="Grigoriev I.V."/>
        </authorList>
    </citation>
    <scope>NUCLEOTIDE SEQUENCE [LARGE SCALE GENOMIC DNA]</scope>
    <source>
        <strain evidence="3">ATCC 20476 / IMI 206040</strain>
    </source>
</reference>
<dbReference type="SUPFAM" id="SSF53098">
    <property type="entry name" value="Ribonuclease H-like"/>
    <property type="match status" value="1"/>
</dbReference>
<dbReference type="GeneID" id="25779332"/>
<evidence type="ECO:0000313" key="3">
    <source>
        <dbReference type="Proteomes" id="UP000005426"/>
    </source>
</evidence>
<dbReference type="RefSeq" id="XP_013942257.1">
    <property type="nucleotide sequence ID" value="XM_014086782.1"/>
</dbReference>
<protein>
    <recommendedName>
        <fullName evidence="1">RNase H type-1 domain-containing protein</fullName>
    </recommendedName>
</protein>
<dbReference type="OMA" id="MEISHGE"/>
<proteinExistence type="predicted"/>
<dbReference type="GO" id="GO:0004523">
    <property type="term" value="F:RNA-DNA hybrid ribonuclease activity"/>
    <property type="evidence" value="ECO:0007669"/>
    <property type="project" value="InterPro"/>
</dbReference>
<gene>
    <name evidence="2" type="ORF">TRIATDRAFT_275320</name>
</gene>
<dbReference type="InterPro" id="IPR036397">
    <property type="entry name" value="RNaseH_sf"/>
</dbReference>
<keyword evidence="3" id="KW-1185">Reference proteome</keyword>
<dbReference type="HOGENOM" id="CLU_1046060_0_0_1"/>
<dbReference type="eggNOG" id="ENOG502T7BH">
    <property type="taxonomic scope" value="Eukaryota"/>
</dbReference>
<dbReference type="KEGG" id="tatv:25779332"/>
<dbReference type="Pfam" id="PF00075">
    <property type="entry name" value="RNase_H"/>
    <property type="match status" value="1"/>
</dbReference>
<dbReference type="InterPro" id="IPR012337">
    <property type="entry name" value="RNaseH-like_sf"/>
</dbReference>
<dbReference type="EMBL" id="ABDG02000025">
    <property type="protein sequence ID" value="EHK44012.1"/>
    <property type="molecule type" value="Genomic_DNA"/>
</dbReference>
<name>G9NZW5_HYPAI</name>
<dbReference type="Proteomes" id="UP000005426">
    <property type="component" value="Unassembled WGS sequence"/>
</dbReference>
<evidence type="ECO:0000259" key="1">
    <source>
        <dbReference type="Pfam" id="PF00075"/>
    </source>
</evidence>
<dbReference type="GO" id="GO:0003676">
    <property type="term" value="F:nucleic acid binding"/>
    <property type="evidence" value="ECO:0007669"/>
    <property type="project" value="InterPro"/>
</dbReference>
<sequence>MKRKSEKQIARETAKHISMVKKSRKKASIQNETALFAAASILRFHGELVIQPREVAIIKGVDMSHCDEGQMVFFTDGAVHIRKNQDDIVHQASPKQAQCQSRHHPLRRNKVKLAAAIAYKVAKSSEWTVRAFTVPKGGRGRYYLAAELAGIAGALGIAISSINDSRKRDSITPQKVVILTDCQDAIGKLQKLREHTSNRKSQDGTLACKLITRSQHLHDLGVLLEVHWIPGHHPAISGNIRADTEARRTAKSDMNIYEWELLQVEI</sequence>
<feature type="domain" description="RNase H type-1" evidence="1">
    <location>
        <begin position="172"/>
        <end position="250"/>
    </location>
</feature>
<dbReference type="InterPro" id="IPR002156">
    <property type="entry name" value="RNaseH_domain"/>
</dbReference>